<evidence type="ECO:0000313" key="2">
    <source>
        <dbReference type="EMBL" id="CAB9499495.1"/>
    </source>
</evidence>
<dbReference type="OrthoDB" id="100006at2759"/>
<dbReference type="AlphaFoldDB" id="A0A9N8H4Z9"/>
<gene>
    <name evidence="2" type="ORF">SEMRO_62_G035470.1</name>
</gene>
<organism evidence="2 3">
    <name type="scientific">Seminavis robusta</name>
    <dbReference type="NCBI Taxonomy" id="568900"/>
    <lineage>
        <taxon>Eukaryota</taxon>
        <taxon>Sar</taxon>
        <taxon>Stramenopiles</taxon>
        <taxon>Ochrophyta</taxon>
        <taxon>Bacillariophyta</taxon>
        <taxon>Bacillariophyceae</taxon>
        <taxon>Bacillariophycidae</taxon>
        <taxon>Naviculales</taxon>
        <taxon>Naviculaceae</taxon>
        <taxon>Seminavis</taxon>
    </lineage>
</organism>
<feature type="compositionally biased region" description="Acidic residues" evidence="1">
    <location>
        <begin position="1"/>
        <end position="10"/>
    </location>
</feature>
<name>A0A9N8H4Z9_9STRA</name>
<comment type="caution">
    <text evidence="2">The sequence shown here is derived from an EMBL/GenBank/DDBJ whole genome shotgun (WGS) entry which is preliminary data.</text>
</comment>
<sequence>MPPLEPSEDKEEGREQAQEELNSVGPRRGHAKYSIDAVAASSTHVLSPQQLQDWLHHRVSRQQCLSKKYFVSWRNWCTAAVHAIRSCLAQELPHPPCDAQFGRLFYQLAQGVDRGEMPSFAHPTARSAYALEFFCRARLVADLLLTKYHLGIAATMKRTCAREGQEDRSDYDAEEEEEDVYAQKFCPLSSTSTGTTGRTCRVLSLGGGPGYDYVGVLLADWFGTCGHSTTTIQGTVLDYEEGWHDVVEAMNTATQTALQTSSCLQWGGTCDITQSLLDHPSNATNCLPLVDTTDVFICQYTIAENAHALRHSNYIFFQQLFQRAPTGSLILLIEVTPRLWPDIVALLPPLDTDTTRFRIDFCKARNRSNGPQLMIQKLSITTISTSSTALDRHNQRALEACGEFRKLKQLHDRKMDAGFQRQSRKVRGTK</sequence>
<dbReference type="EMBL" id="CAICTM010000061">
    <property type="protein sequence ID" value="CAB9499495.1"/>
    <property type="molecule type" value="Genomic_DNA"/>
</dbReference>
<reference evidence="2" key="1">
    <citation type="submission" date="2020-06" db="EMBL/GenBank/DDBJ databases">
        <authorList>
            <consortium name="Plant Systems Biology data submission"/>
        </authorList>
    </citation>
    <scope>NUCLEOTIDE SEQUENCE</scope>
    <source>
        <strain evidence="2">D6</strain>
    </source>
</reference>
<dbReference type="Proteomes" id="UP001153069">
    <property type="component" value="Unassembled WGS sequence"/>
</dbReference>
<feature type="region of interest" description="Disordered" evidence="1">
    <location>
        <begin position="1"/>
        <end position="29"/>
    </location>
</feature>
<proteinExistence type="predicted"/>
<evidence type="ECO:0000313" key="3">
    <source>
        <dbReference type="Proteomes" id="UP001153069"/>
    </source>
</evidence>
<keyword evidence="3" id="KW-1185">Reference proteome</keyword>
<protein>
    <submittedName>
        <fullName evidence="2">Uncharacterized protein</fullName>
    </submittedName>
</protein>
<evidence type="ECO:0000256" key="1">
    <source>
        <dbReference type="SAM" id="MobiDB-lite"/>
    </source>
</evidence>
<accession>A0A9N8H4Z9</accession>